<reference evidence="3" key="1">
    <citation type="journal article" date="2013" name="Mol. Plant Microbe Interact.">
        <title>Global aspects of pacC regulation of pathogenicity genes in Colletotrichum gloeosporioides as revealed by transcriptome analysis.</title>
        <authorList>
            <person name="Alkan N."/>
            <person name="Meng X."/>
            <person name="Friedlander G."/>
            <person name="Reuveni E."/>
            <person name="Sukno S."/>
            <person name="Sherman A."/>
            <person name="Thon M."/>
            <person name="Fluhr R."/>
            <person name="Prusky D."/>
        </authorList>
    </citation>
    <scope>NUCLEOTIDE SEQUENCE [LARGE SCALE GENOMIC DNA]</scope>
    <source>
        <strain evidence="3">Cg-14</strain>
    </source>
</reference>
<dbReference type="Proteomes" id="UP000015530">
    <property type="component" value="Unassembled WGS sequence"/>
</dbReference>
<dbReference type="PANTHER" id="PTHR38049:SF2">
    <property type="entry name" value="RICIN B LECTIN DOMAIN-CONTAINING PROTEIN"/>
    <property type="match status" value="1"/>
</dbReference>
<protein>
    <submittedName>
        <fullName evidence="2">Uncharacterized protein</fullName>
    </submittedName>
</protein>
<comment type="caution">
    <text evidence="2">The sequence shown here is derived from an EMBL/GenBank/DDBJ whole genome shotgun (WGS) entry which is preliminary data.</text>
</comment>
<organism evidence="2 3">
    <name type="scientific">Colletotrichum gloeosporioides (strain Cg-14)</name>
    <name type="common">Anthracnose fungus</name>
    <name type="synonym">Glomerella cingulata</name>
    <dbReference type="NCBI Taxonomy" id="1237896"/>
    <lineage>
        <taxon>Eukaryota</taxon>
        <taxon>Fungi</taxon>
        <taxon>Dikarya</taxon>
        <taxon>Ascomycota</taxon>
        <taxon>Pezizomycotina</taxon>
        <taxon>Sordariomycetes</taxon>
        <taxon>Hypocreomycetidae</taxon>
        <taxon>Glomerellales</taxon>
        <taxon>Glomerellaceae</taxon>
        <taxon>Colletotrichum</taxon>
        <taxon>Colletotrichum gloeosporioides species complex</taxon>
    </lineage>
</organism>
<feature type="region of interest" description="Disordered" evidence="1">
    <location>
        <begin position="88"/>
        <end position="143"/>
    </location>
</feature>
<name>T0L945_COLGC</name>
<evidence type="ECO:0000313" key="2">
    <source>
        <dbReference type="EMBL" id="EQB48176.1"/>
    </source>
</evidence>
<dbReference type="PANTHER" id="PTHR38049">
    <property type="entry name" value="RICIN B LECTIN DOMAIN-CONTAINING PROTEIN"/>
    <property type="match status" value="1"/>
</dbReference>
<feature type="compositionally biased region" description="Basic and acidic residues" evidence="1">
    <location>
        <begin position="88"/>
        <end position="98"/>
    </location>
</feature>
<dbReference type="EMBL" id="AMYD01002702">
    <property type="protein sequence ID" value="EQB48176.1"/>
    <property type="molecule type" value="Genomic_DNA"/>
</dbReference>
<dbReference type="AlphaFoldDB" id="T0L945"/>
<proteinExistence type="predicted"/>
<dbReference type="OrthoDB" id="3928002at2759"/>
<feature type="region of interest" description="Disordered" evidence="1">
    <location>
        <begin position="264"/>
        <end position="287"/>
    </location>
</feature>
<evidence type="ECO:0000313" key="3">
    <source>
        <dbReference type="Proteomes" id="UP000015530"/>
    </source>
</evidence>
<feature type="compositionally biased region" description="Polar residues" evidence="1">
    <location>
        <begin position="105"/>
        <end position="127"/>
    </location>
</feature>
<dbReference type="HOGENOM" id="CLU_969806_0_0_1"/>
<gene>
    <name evidence="2" type="ORF">CGLO_12609</name>
</gene>
<sequence>MNWVFMDPLTYSFQFGVRAVADANLTGPWDCTRQDRRLTFCGWEGFCAVLEDSGVWGLYYDFDGDGMRKKFGQEGRVVIEIELIRSELRTPKPEHEPEPQPEQDVTATAEQNDESAQQKGESPTDPESLSPERVDAPSKPVQEFGVTLEEKMERMYVGKVEDEETYSITFQPYAMPRNNAALKAMRARQVERFISHLKLNDPNNELINLVSTGVISEAKKMAKLSAGDSDEECWPETWTNGNNAFKTFVNRHFLRWATSQRARDEYDGPAKGTRSQVAKRLAEKQSA</sequence>
<evidence type="ECO:0000256" key="1">
    <source>
        <dbReference type="SAM" id="MobiDB-lite"/>
    </source>
</evidence>
<accession>T0L945</accession>